<dbReference type="InterPro" id="IPR025312">
    <property type="entry name" value="DUF4216"/>
</dbReference>
<evidence type="ECO:0000256" key="1">
    <source>
        <dbReference type="SAM" id="MobiDB-lite"/>
    </source>
</evidence>
<dbReference type="PANTHER" id="PTHR10775">
    <property type="entry name" value="OS08G0208400 PROTEIN"/>
    <property type="match status" value="1"/>
</dbReference>
<evidence type="ECO:0000259" key="3">
    <source>
        <dbReference type="Pfam" id="PF13960"/>
    </source>
</evidence>
<comment type="caution">
    <text evidence="5">The sequence shown here is derived from an EMBL/GenBank/DDBJ whole genome shotgun (WGS) entry which is preliminary data.</text>
</comment>
<feature type="region of interest" description="Disordered" evidence="1">
    <location>
        <begin position="1102"/>
        <end position="1146"/>
    </location>
</feature>
<dbReference type="Proteomes" id="UP001634393">
    <property type="component" value="Unassembled WGS sequence"/>
</dbReference>
<feature type="compositionally biased region" description="Acidic residues" evidence="1">
    <location>
        <begin position="1111"/>
        <end position="1134"/>
    </location>
</feature>
<evidence type="ECO:0008006" key="7">
    <source>
        <dbReference type="Google" id="ProtNLM"/>
    </source>
</evidence>
<evidence type="ECO:0000259" key="4">
    <source>
        <dbReference type="Pfam" id="PF13963"/>
    </source>
</evidence>
<dbReference type="InterPro" id="IPR029480">
    <property type="entry name" value="Transpos_assoc"/>
</dbReference>
<dbReference type="Pfam" id="PF13952">
    <property type="entry name" value="DUF4216"/>
    <property type="match status" value="1"/>
</dbReference>
<gene>
    <name evidence="5" type="ORF">ACJIZ3_000283</name>
</gene>
<dbReference type="InterPro" id="IPR025452">
    <property type="entry name" value="DUF4218"/>
</dbReference>
<dbReference type="Pfam" id="PF13963">
    <property type="entry name" value="Transpos_assoc"/>
    <property type="match status" value="1"/>
</dbReference>
<evidence type="ECO:0000313" key="6">
    <source>
        <dbReference type="Proteomes" id="UP001634393"/>
    </source>
</evidence>
<dbReference type="Pfam" id="PF13960">
    <property type="entry name" value="DUF4218"/>
    <property type="match status" value="1"/>
</dbReference>
<accession>A0ABD3RL39</accession>
<feature type="domain" description="DUF4218" evidence="3">
    <location>
        <begin position="695"/>
        <end position="807"/>
    </location>
</feature>
<evidence type="ECO:0000259" key="2">
    <source>
        <dbReference type="Pfam" id="PF13952"/>
    </source>
</evidence>
<dbReference type="InterPro" id="IPR004242">
    <property type="entry name" value="Transposase_21"/>
</dbReference>
<evidence type="ECO:0000313" key="5">
    <source>
        <dbReference type="EMBL" id="KAL3808275.1"/>
    </source>
</evidence>
<feature type="domain" description="DUF4216" evidence="2">
    <location>
        <begin position="966"/>
        <end position="1037"/>
    </location>
</feature>
<reference evidence="5 6" key="1">
    <citation type="submission" date="2024-12" db="EMBL/GenBank/DDBJ databases">
        <title>The unique morphological basis and parallel evolutionary history of personate flowers in Penstemon.</title>
        <authorList>
            <person name="Depatie T.H."/>
            <person name="Wessinger C.A."/>
        </authorList>
    </citation>
    <scope>NUCLEOTIDE SEQUENCE [LARGE SCALE GENOMIC DNA]</scope>
    <source>
        <strain evidence="5">WTNN_2</strain>
        <tissue evidence="5">Leaf</tissue>
    </source>
</reference>
<organism evidence="5 6">
    <name type="scientific">Penstemon smallii</name>
    <dbReference type="NCBI Taxonomy" id="265156"/>
    <lineage>
        <taxon>Eukaryota</taxon>
        <taxon>Viridiplantae</taxon>
        <taxon>Streptophyta</taxon>
        <taxon>Embryophyta</taxon>
        <taxon>Tracheophyta</taxon>
        <taxon>Spermatophyta</taxon>
        <taxon>Magnoliopsida</taxon>
        <taxon>eudicotyledons</taxon>
        <taxon>Gunneridae</taxon>
        <taxon>Pentapetalae</taxon>
        <taxon>asterids</taxon>
        <taxon>lamiids</taxon>
        <taxon>Lamiales</taxon>
        <taxon>Plantaginaceae</taxon>
        <taxon>Cheloneae</taxon>
        <taxon>Penstemon</taxon>
    </lineage>
</organism>
<keyword evidence="6" id="KW-1185">Reference proteome</keyword>
<name>A0ABD3RL39_9LAMI</name>
<dbReference type="PANTHER" id="PTHR10775:SF185">
    <property type="entry name" value="OS08G0208400 PROTEIN"/>
    <property type="match status" value="1"/>
</dbReference>
<proteinExistence type="predicted"/>
<dbReference type="Pfam" id="PF02992">
    <property type="entry name" value="Transposase_21"/>
    <property type="match status" value="1"/>
</dbReference>
<sequence length="1146" mass="133238">MDKSWIKLNDFTSDEYVNGVRSFMRFSYKNMPHKDKWLCPCGRCLNQSLYPPNLVKLHLLTHGIDVTYSEWTHHGETSDIHAENHNSHGHMDETFEEEQLLEDLNLGRRNFDNYDPENTDVCYDDFNDTPDLIPDDEMDKFQKLLKDTQRKLYPGCSQSLLSFLVKLLNIKVLNRMTNKCYDMIISLFKEYLPDGDIIPPSFYEARKVLTGIGLGYELIHACKNDCILFWKEHESLENCPVCKESRWKVNDAKRKKIPHKILRYFPLKPRLQRLFMSKKTASDMRWHANRKIGSDDTMVHPSDSVAWKDFDKQYPWFGQDPRNIRLGFATDGFNPFGNMNNSYSIWPVILAVYNLPPWQCMKEPYLMLSLLIPGPRSPGKDIDVYLRPLIEELKELWVGVITRDAESGECFRLHAAILWTIHDLPAYSDISGHQTKGYCACPRCSMNTPSRRLRSKIGYLDNRRFLPRYHPYRKSLKFNGKIESGSKPRELNVDEILAQLKEVENVKLGKHSGNTKRKRSSQQSCWKKKSILFELPYWSKLKLRHNLDVMHIEKNICDNIIGTILDVDGKSKDTEKARLDLKDMGIRSELHLKTLDGAKANKDGKVRFLKPRAIYTLSQKDRQGFCQFLKAVKFPDGYAANISSRVSIKDGKITGLKSHDCHVLLQRLLPVGMRGFLNKDVLNAITELSSFFRQLCSRTLKFDVLDDLEKKIPVILCKLEMIFPPAFFDVMVHLSLHLANEAKLGGPVHYRWMYPIERSLGNYKGMVRNKARPEGSIAEAYIVKESLNFCSMYLHGTETIFNRVERNPDGEEHPNATLSVFKSKIRVFGETKYTQLKREDRSALHWFVLNNCPEIEIYLREHEEELKLENSIGWETRQKKEFALWFENRIKELRRIRSPEVSDELLALASGPHFQISRCSGCIVEGVKYLTRERDSRRLTQNSGVSTESIHKGKTIKFYGVLEDVIELSYVDNFRCVLFSCKWFDLQRHKPVKIDDDFTSINVSKLWYTSDPYVLANQVTQVFYVSDTKLGGDWKVVQISQHRHLFDPSLFKPNVRKELDMNDAYQQENCAYIQVEENNNEIGSVVRDDEAPLEVEISERVINPRTNNQIEGEEYEEEEDDTLGEEYGSSDEEASQAYVDSDLEYE</sequence>
<feature type="domain" description="Transposase-associated" evidence="4">
    <location>
        <begin position="3"/>
        <end position="76"/>
    </location>
</feature>
<protein>
    <recommendedName>
        <fullName evidence="7">Transposase</fullName>
    </recommendedName>
</protein>
<dbReference type="AlphaFoldDB" id="A0ABD3RL39"/>
<dbReference type="EMBL" id="JBJXBP010000374">
    <property type="protein sequence ID" value="KAL3808275.1"/>
    <property type="molecule type" value="Genomic_DNA"/>
</dbReference>